<dbReference type="PANTHER" id="PTHR43311:SF2">
    <property type="entry name" value="GLUTAMATE--TRNA LIGASE, MITOCHONDRIAL-RELATED"/>
    <property type="match status" value="1"/>
</dbReference>
<feature type="short sequence motif" description="'HIGH' region" evidence="8">
    <location>
        <begin position="41"/>
        <end position="51"/>
    </location>
</feature>
<protein>
    <recommendedName>
        <fullName evidence="8">Glutamate--tRNA ligase</fullName>
        <ecNumber evidence="8">6.1.1.17</ecNumber>
    </recommendedName>
    <alternativeName>
        <fullName evidence="8">Glutamyl-tRNA synthetase</fullName>
        <shortName evidence="8">GluRS</shortName>
    </alternativeName>
</protein>
<comment type="function">
    <text evidence="8">Catalyzes the attachment of glutamate to tRNA(Glu) in a two-step reaction: glutamate is first activated by ATP to form Glu-AMP and then transferred to the acceptor end of tRNA(Glu).</text>
</comment>
<dbReference type="InterPro" id="IPR045462">
    <property type="entry name" value="aa-tRNA-synth_I_cd-bd"/>
</dbReference>
<evidence type="ECO:0000313" key="11">
    <source>
        <dbReference type="EMBL" id="PTQ61985.1"/>
    </source>
</evidence>
<dbReference type="HAMAP" id="MF_00022">
    <property type="entry name" value="Glu_tRNA_synth_type1"/>
    <property type="match status" value="1"/>
</dbReference>
<dbReference type="GO" id="GO:0000049">
    <property type="term" value="F:tRNA binding"/>
    <property type="evidence" value="ECO:0007669"/>
    <property type="project" value="InterPro"/>
</dbReference>
<feature type="short sequence motif" description="'KMSKS' region" evidence="8">
    <location>
        <begin position="272"/>
        <end position="276"/>
    </location>
</feature>
<keyword evidence="6 8" id="KW-0648">Protein biosynthesis</keyword>
<evidence type="ECO:0000256" key="2">
    <source>
        <dbReference type="ARBA" id="ARBA00022490"/>
    </source>
</evidence>
<evidence type="ECO:0000256" key="7">
    <source>
        <dbReference type="ARBA" id="ARBA00023146"/>
    </source>
</evidence>
<keyword evidence="12" id="KW-1185">Reference proteome</keyword>
<reference evidence="11 12" key="1">
    <citation type="submission" date="2018-04" db="EMBL/GenBank/DDBJ databases">
        <title>Genomic Encyclopedia of Type Strains, Phase III (KMG-III): the genomes of soil and plant-associated and newly described type strains.</title>
        <authorList>
            <person name="Whitman W."/>
        </authorList>
    </citation>
    <scope>NUCLEOTIDE SEQUENCE [LARGE SCALE GENOMIC DNA]</scope>
    <source>
        <strain evidence="11 12">MA101b</strain>
    </source>
</reference>
<dbReference type="PRINTS" id="PR00987">
    <property type="entry name" value="TRNASYNTHGLU"/>
</dbReference>
<dbReference type="Gene3D" id="1.10.10.350">
    <property type="match status" value="1"/>
</dbReference>
<accession>A0A2T5GRQ6</accession>
<comment type="subcellular location">
    <subcellularLocation>
        <location evidence="8">Cytoplasm</location>
    </subcellularLocation>
</comment>
<feature type="domain" description="Aminoacyl-tRNA synthetase class I anticodon-binding" evidence="10">
    <location>
        <begin position="396"/>
        <end position="471"/>
    </location>
</feature>
<dbReference type="InterPro" id="IPR014729">
    <property type="entry name" value="Rossmann-like_a/b/a_fold"/>
</dbReference>
<dbReference type="SUPFAM" id="SSF48163">
    <property type="entry name" value="An anticodon-binding domain of class I aminoacyl-tRNA synthetases"/>
    <property type="match status" value="1"/>
</dbReference>
<feature type="binding site" evidence="8">
    <location>
        <position position="275"/>
    </location>
    <ligand>
        <name>ATP</name>
        <dbReference type="ChEBI" id="CHEBI:30616"/>
    </ligand>
</feature>
<evidence type="ECO:0000256" key="6">
    <source>
        <dbReference type="ARBA" id="ARBA00022917"/>
    </source>
</evidence>
<dbReference type="GO" id="GO:0005829">
    <property type="term" value="C:cytosol"/>
    <property type="evidence" value="ECO:0007669"/>
    <property type="project" value="TreeGrafter"/>
</dbReference>
<comment type="subunit">
    <text evidence="8">Monomer.</text>
</comment>
<dbReference type="GO" id="GO:0006424">
    <property type="term" value="P:glutamyl-tRNA aminoacylation"/>
    <property type="evidence" value="ECO:0007669"/>
    <property type="project" value="UniProtKB-UniRule"/>
</dbReference>
<dbReference type="EC" id="6.1.1.17" evidence="8"/>
<organism evidence="11 12">
    <name type="scientific">Sphingomonas aurantiaca</name>
    <dbReference type="NCBI Taxonomy" id="185949"/>
    <lineage>
        <taxon>Bacteria</taxon>
        <taxon>Pseudomonadati</taxon>
        <taxon>Pseudomonadota</taxon>
        <taxon>Alphaproteobacteria</taxon>
        <taxon>Sphingomonadales</taxon>
        <taxon>Sphingomonadaceae</taxon>
        <taxon>Sphingomonas</taxon>
    </lineage>
</organism>
<dbReference type="Pfam" id="PF19269">
    <property type="entry name" value="Anticodon_2"/>
    <property type="match status" value="1"/>
</dbReference>
<keyword evidence="5 8" id="KW-0067">ATP-binding</keyword>
<evidence type="ECO:0000259" key="9">
    <source>
        <dbReference type="Pfam" id="PF00749"/>
    </source>
</evidence>
<comment type="caution">
    <text evidence="11">The sequence shown here is derived from an EMBL/GenBank/DDBJ whole genome shotgun (WGS) entry which is preliminary data.</text>
</comment>
<dbReference type="GO" id="GO:0005524">
    <property type="term" value="F:ATP binding"/>
    <property type="evidence" value="ECO:0007669"/>
    <property type="project" value="UniProtKB-UniRule"/>
</dbReference>
<evidence type="ECO:0000313" key="12">
    <source>
        <dbReference type="Proteomes" id="UP000244189"/>
    </source>
</evidence>
<dbReference type="SUPFAM" id="SSF52374">
    <property type="entry name" value="Nucleotidylyl transferase"/>
    <property type="match status" value="1"/>
</dbReference>
<dbReference type="EMBL" id="QAOG01000001">
    <property type="protein sequence ID" value="PTQ61985.1"/>
    <property type="molecule type" value="Genomic_DNA"/>
</dbReference>
<dbReference type="InterPro" id="IPR008925">
    <property type="entry name" value="aa_tRNA-synth_I_cd-bd_sf"/>
</dbReference>
<keyword evidence="7 8" id="KW-0030">Aminoacyl-tRNA synthetase</keyword>
<sequence>MPGWWAGAAGQHIGRMAWKRLPVGARLPTAIRMTVITRFAPSPTGRLHVGNIRTALHNWMFARANGGKFVLRIDDTDPERSEERFVDAIRADLDWLGMTPDAEERQSARFALYESRFAALVASGHVYPAYETTQELDLKRKIQAGRGLPPIYDRAALALDDAARAKLEADGVRPHWRFKLDHDSAIDWDDLIRGPQHFEARTMSDPVVRRAEGSWLYMLPSAIDDAEMGVTHVVRGEDHVSNTALQLQMFAALGVAPPRFAHEALLTGAEGKLSKRLGSLGVDHFREVGIEPQAVRALLARIGTSDPVEPIADAAPLIAGFDFARFGRAPARFDEAELAQLNARILHTLPYDDVAARLPAGMGAAAWEAVRPNLVTLADAADWWGVIKGPIAVEGDTDVAYLDSAVAVARAIDWSSDPWHALTARLKDETGRKGKALFLPLRRALTGRDHGPDMAALLPLIGRERALERLAAR</sequence>
<dbReference type="GO" id="GO:0004818">
    <property type="term" value="F:glutamate-tRNA ligase activity"/>
    <property type="evidence" value="ECO:0007669"/>
    <property type="project" value="UniProtKB-UniRule"/>
</dbReference>
<dbReference type="InterPro" id="IPR049940">
    <property type="entry name" value="GluQ/Sye"/>
</dbReference>
<comment type="catalytic activity">
    <reaction evidence="8">
        <text>tRNA(Glu) + L-glutamate + ATP = L-glutamyl-tRNA(Glu) + AMP + diphosphate</text>
        <dbReference type="Rhea" id="RHEA:23540"/>
        <dbReference type="Rhea" id="RHEA-COMP:9663"/>
        <dbReference type="Rhea" id="RHEA-COMP:9680"/>
        <dbReference type="ChEBI" id="CHEBI:29985"/>
        <dbReference type="ChEBI" id="CHEBI:30616"/>
        <dbReference type="ChEBI" id="CHEBI:33019"/>
        <dbReference type="ChEBI" id="CHEBI:78442"/>
        <dbReference type="ChEBI" id="CHEBI:78520"/>
        <dbReference type="ChEBI" id="CHEBI:456215"/>
        <dbReference type="EC" id="6.1.1.17"/>
    </reaction>
</comment>
<dbReference type="Pfam" id="PF00749">
    <property type="entry name" value="tRNA-synt_1c"/>
    <property type="match status" value="1"/>
</dbReference>
<dbReference type="AlphaFoldDB" id="A0A2T5GRQ6"/>
<dbReference type="Gene3D" id="3.40.50.620">
    <property type="entry name" value="HUPs"/>
    <property type="match status" value="1"/>
</dbReference>
<comment type="caution">
    <text evidence="8">Lacks conserved residue(s) required for the propagation of feature annotation.</text>
</comment>
<evidence type="ECO:0000256" key="8">
    <source>
        <dbReference type="HAMAP-Rule" id="MF_00022"/>
    </source>
</evidence>
<dbReference type="Proteomes" id="UP000244189">
    <property type="component" value="Unassembled WGS sequence"/>
</dbReference>
<evidence type="ECO:0000259" key="10">
    <source>
        <dbReference type="Pfam" id="PF19269"/>
    </source>
</evidence>
<evidence type="ECO:0000256" key="3">
    <source>
        <dbReference type="ARBA" id="ARBA00022598"/>
    </source>
</evidence>
<dbReference type="InterPro" id="IPR004527">
    <property type="entry name" value="Glu-tRNA-ligase_bac/mito"/>
</dbReference>
<dbReference type="PROSITE" id="PS00178">
    <property type="entry name" value="AA_TRNA_LIGASE_I"/>
    <property type="match status" value="1"/>
</dbReference>
<evidence type="ECO:0000256" key="5">
    <source>
        <dbReference type="ARBA" id="ARBA00022840"/>
    </source>
</evidence>
<evidence type="ECO:0000256" key="4">
    <source>
        <dbReference type="ARBA" id="ARBA00022741"/>
    </source>
</evidence>
<feature type="domain" description="Glutamyl/glutaminyl-tRNA synthetase class Ib catalytic" evidence="9">
    <location>
        <begin position="35"/>
        <end position="335"/>
    </location>
</feature>
<name>A0A2T5GRQ6_9SPHN</name>
<dbReference type="InterPro" id="IPR000924">
    <property type="entry name" value="Glu/Gln-tRNA-synth"/>
</dbReference>
<comment type="similarity">
    <text evidence="1 8">Belongs to the class-I aminoacyl-tRNA synthetase family. Glutamate--tRNA ligase type 1 subfamily.</text>
</comment>
<dbReference type="PANTHER" id="PTHR43311">
    <property type="entry name" value="GLUTAMATE--TRNA LIGASE"/>
    <property type="match status" value="1"/>
</dbReference>
<gene>
    <name evidence="8" type="primary">gltX</name>
    <name evidence="11" type="ORF">C8J26_0256</name>
</gene>
<dbReference type="InterPro" id="IPR001412">
    <property type="entry name" value="aa-tRNA-synth_I_CS"/>
</dbReference>
<keyword evidence="2 8" id="KW-0963">Cytoplasm</keyword>
<proteinExistence type="inferred from homology"/>
<keyword evidence="4 8" id="KW-0547">Nucleotide-binding</keyword>
<dbReference type="InterPro" id="IPR020058">
    <property type="entry name" value="Glu/Gln-tRNA-synth_Ib_cat-dom"/>
</dbReference>
<dbReference type="InterPro" id="IPR020751">
    <property type="entry name" value="aa-tRNA-synth_I_codon-bd_sub2"/>
</dbReference>
<keyword evidence="3 8" id="KW-0436">Ligase</keyword>
<evidence type="ECO:0000256" key="1">
    <source>
        <dbReference type="ARBA" id="ARBA00007894"/>
    </source>
</evidence>